<dbReference type="GO" id="GO:0015297">
    <property type="term" value="F:antiporter activity"/>
    <property type="evidence" value="ECO:0007669"/>
    <property type="project" value="InterPro"/>
</dbReference>
<sequence>MSFRNNDRRGSNRNALSTSPLAEQSILRDLQDEEEEEEEAQQLLRNGRSFGDGHHMNGRRASASRTDYSMIGSFRRPSAVAYGPRPIFSAAPAPDPGPFITEQDREAAFEDERSLLRDNEIIPPKHPRKESTASGTSGFLARKLSIQQFIPRRSMSVTRGSAIEDDAVDETTPLVRNHNLPYGGEDTPENIDKKWNEAVAQGEIQTTWQREAKVLAKYSRPLVFTFVLQYSLTVVSIFTVGHIGKIELGAASLGGMSANITGFAIFIGLATSLDTLCPQAYGSGKKQLVGLQMQRMVYFLWLITIPIACIWAAAPQILTAVLSEKEVAAKAGQYLRVLIFGAPGYAAFESGKRYVQAQGLFHATLYVLMAAAPINVFLHWLFVWKLEWGFIGAPIAIAIVDNLLPLFLFLYVRFVDGMECWPGFTRRAFKNWWPMIKLALPGLVMVLAEWLAFEILTLTSSYISSTHLATQSILSTISAITFQIPFAISIASSTRIANLIGATLVEPAKLSTKVSLYVALIVGASNMLLLIALRTVLPWAFTNDSDVAELTMKVLPLNAAFQLFDSLAALANGILRGLGRQEVGGYVNLICYYVIALPISFATAFGLHWDLYGLWAGPAGALGLVAAIELYFVYKMDWNKAVEAATARNEVG</sequence>
<proteinExistence type="inferred from homology"/>
<organism evidence="8 9">
    <name type="scientific">Elsinoe ampelina</name>
    <dbReference type="NCBI Taxonomy" id="302913"/>
    <lineage>
        <taxon>Eukaryota</taxon>
        <taxon>Fungi</taxon>
        <taxon>Dikarya</taxon>
        <taxon>Ascomycota</taxon>
        <taxon>Pezizomycotina</taxon>
        <taxon>Dothideomycetes</taxon>
        <taxon>Dothideomycetidae</taxon>
        <taxon>Myriangiales</taxon>
        <taxon>Elsinoaceae</taxon>
        <taxon>Elsinoe</taxon>
    </lineage>
</organism>
<keyword evidence="9" id="KW-1185">Reference proteome</keyword>
<feature type="transmembrane region" description="Helical" evidence="7">
    <location>
        <begin position="298"/>
        <end position="319"/>
    </location>
</feature>
<evidence type="ECO:0000256" key="4">
    <source>
        <dbReference type="ARBA" id="ARBA00022989"/>
    </source>
</evidence>
<dbReference type="InterPro" id="IPR002528">
    <property type="entry name" value="MATE_fam"/>
</dbReference>
<feature type="transmembrane region" description="Helical" evidence="7">
    <location>
        <begin position="557"/>
        <end position="575"/>
    </location>
</feature>
<evidence type="ECO:0000313" key="8">
    <source>
        <dbReference type="EMBL" id="KAF2226915.1"/>
    </source>
</evidence>
<feature type="compositionally biased region" description="Basic and acidic residues" evidence="6">
    <location>
        <begin position="1"/>
        <end position="10"/>
    </location>
</feature>
<feature type="transmembrane region" description="Helical" evidence="7">
    <location>
        <begin position="432"/>
        <end position="453"/>
    </location>
</feature>
<dbReference type="Pfam" id="PF01554">
    <property type="entry name" value="MatE"/>
    <property type="match status" value="2"/>
</dbReference>
<dbReference type="NCBIfam" id="TIGR00797">
    <property type="entry name" value="matE"/>
    <property type="match status" value="1"/>
</dbReference>
<feature type="transmembrane region" description="Helical" evidence="7">
    <location>
        <begin position="222"/>
        <end position="244"/>
    </location>
</feature>
<feature type="transmembrane region" description="Helical" evidence="7">
    <location>
        <begin position="473"/>
        <end position="493"/>
    </location>
</feature>
<evidence type="ECO:0000256" key="7">
    <source>
        <dbReference type="SAM" id="Phobius"/>
    </source>
</evidence>
<dbReference type="PANTHER" id="PTHR11206">
    <property type="entry name" value="MULTIDRUG RESISTANCE PROTEIN"/>
    <property type="match status" value="1"/>
</dbReference>
<evidence type="ECO:0000256" key="1">
    <source>
        <dbReference type="ARBA" id="ARBA00004141"/>
    </source>
</evidence>
<dbReference type="GO" id="GO:0042910">
    <property type="term" value="F:xenobiotic transmembrane transporter activity"/>
    <property type="evidence" value="ECO:0007669"/>
    <property type="project" value="InterPro"/>
</dbReference>
<name>A0A6A6GMF6_9PEZI</name>
<keyword evidence="4 7" id="KW-1133">Transmembrane helix</keyword>
<dbReference type="CDD" id="cd13132">
    <property type="entry name" value="MATE_eukaryotic"/>
    <property type="match status" value="1"/>
</dbReference>
<dbReference type="EMBL" id="ML992502">
    <property type="protein sequence ID" value="KAF2226915.1"/>
    <property type="molecule type" value="Genomic_DNA"/>
</dbReference>
<dbReference type="AlphaFoldDB" id="A0A6A6GMF6"/>
<feature type="transmembrane region" description="Helical" evidence="7">
    <location>
        <begin position="587"/>
        <end position="609"/>
    </location>
</feature>
<feature type="transmembrane region" description="Helical" evidence="7">
    <location>
        <begin position="615"/>
        <end position="634"/>
    </location>
</feature>
<dbReference type="Proteomes" id="UP000799538">
    <property type="component" value="Unassembled WGS sequence"/>
</dbReference>
<evidence type="ECO:0000313" key="9">
    <source>
        <dbReference type="Proteomes" id="UP000799538"/>
    </source>
</evidence>
<dbReference type="InterPro" id="IPR045069">
    <property type="entry name" value="MATE_euk"/>
</dbReference>
<accession>A0A6A6GMF6</accession>
<dbReference type="OrthoDB" id="2126698at2759"/>
<comment type="subcellular location">
    <subcellularLocation>
        <location evidence="1">Membrane</location>
        <topology evidence="1">Multi-pass membrane protein</topology>
    </subcellularLocation>
</comment>
<feature type="compositionally biased region" description="Acidic residues" evidence="6">
    <location>
        <begin position="31"/>
        <end position="40"/>
    </location>
</feature>
<evidence type="ECO:0000256" key="2">
    <source>
        <dbReference type="ARBA" id="ARBA00010199"/>
    </source>
</evidence>
<feature type="region of interest" description="Disordered" evidence="6">
    <location>
        <begin position="1"/>
        <end position="64"/>
    </location>
</feature>
<feature type="transmembrane region" description="Helical" evidence="7">
    <location>
        <begin position="331"/>
        <end position="348"/>
    </location>
</feature>
<feature type="transmembrane region" description="Helical" evidence="7">
    <location>
        <begin position="360"/>
        <end position="382"/>
    </location>
</feature>
<dbReference type="GO" id="GO:1990961">
    <property type="term" value="P:xenobiotic detoxification by transmembrane export across the plasma membrane"/>
    <property type="evidence" value="ECO:0007669"/>
    <property type="project" value="InterPro"/>
</dbReference>
<keyword evidence="5 7" id="KW-0472">Membrane</keyword>
<keyword evidence="3 7" id="KW-0812">Transmembrane</keyword>
<feature type="transmembrane region" description="Helical" evidence="7">
    <location>
        <begin position="388"/>
        <end position="412"/>
    </location>
</feature>
<gene>
    <name evidence="8" type="ORF">BDZ85DRAFT_55850</name>
</gene>
<feature type="compositionally biased region" description="Polar residues" evidence="6">
    <location>
        <begin position="12"/>
        <end position="22"/>
    </location>
</feature>
<evidence type="ECO:0000256" key="6">
    <source>
        <dbReference type="SAM" id="MobiDB-lite"/>
    </source>
</evidence>
<protein>
    <submittedName>
        <fullName evidence="8">Mate-domain-containing protein</fullName>
    </submittedName>
</protein>
<reference evidence="9" key="1">
    <citation type="journal article" date="2020" name="Stud. Mycol.">
        <title>101 Dothideomycetes genomes: A test case for predicting lifestyles and emergence of pathogens.</title>
        <authorList>
            <person name="Haridas S."/>
            <person name="Albert R."/>
            <person name="Binder M."/>
            <person name="Bloem J."/>
            <person name="LaButti K."/>
            <person name="Salamov A."/>
            <person name="Andreopoulos B."/>
            <person name="Baker S."/>
            <person name="Barry K."/>
            <person name="Bills G."/>
            <person name="Bluhm B."/>
            <person name="Cannon C."/>
            <person name="Castanera R."/>
            <person name="Culley D."/>
            <person name="Daum C."/>
            <person name="Ezra D."/>
            <person name="Gonzalez J."/>
            <person name="Henrissat B."/>
            <person name="Kuo A."/>
            <person name="Liang C."/>
            <person name="Lipzen A."/>
            <person name="Lutzoni F."/>
            <person name="Magnuson J."/>
            <person name="Mondo S."/>
            <person name="Nolan M."/>
            <person name="Ohm R."/>
            <person name="Pangilinan J."/>
            <person name="Park H.-J."/>
            <person name="Ramirez L."/>
            <person name="Alfaro M."/>
            <person name="Sun H."/>
            <person name="Tritt A."/>
            <person name="Yoshinaga Y."/>
            <person name="Zwiers L.-H."/>
            <person name="Turgeon B."/>
            <person name="Goodwin S."/>
            <person name="Spatafora J."/>
            <person name="Crous P."/>
            <person name="Grigoriev I."/>
        </authorList>
    </citation>
    <scope>NUCLEOTIDE SEQUENCE [LARGE SCALE GENOMIC DNA]</scope>
    <source>
        <strain evidence="9">CECT 20119</strain>
    </source>
</reference>
<feature type="transmembrane region" description="Helical" evidence="7">
    <location>
        <begin position="256"/>
        <end position="277"/>
    </location>
</feature>
<evidence type="ECO:0000256" key="5">
    <source>
        <dbReference type="ARBA" id="ARBA00023136"/>
    </source>
</evidence>
<feature type="transmembrane region" description="Helical" evidence="7">
    <location>
        <begin position="514"/>
        <end position="537"/>
    </location>
</feature>
<evidence type="ECO:0000256" key="3">
    <source>
        <dbReference type="ARBA" id="ARBA00022692"/>
    </source>
</evidence>
<comment type="similarity">
    <text evidence="2">Belongs to the multi antimicrobial extrusion (MATE) (TC 2.A.66.1) family.</text>
</comment>
<dbReference type="GO" id="GO:0016020">
    <property type="term" value="C:membrane"/>
    <property type="evidence" value="ECO:0007669"/>
    <property type="project" value="UniProtKB-SubCell"/>
</dbReference>